<evidence type="ECO:0000313" key="2">
    <source>
        <dbReference type="EMBL" id="MFC7200851.1"/>
    </source>
</evidence>
<accession>A0ABD5Z6Q7</accession>
<evidence type="ECO:0000259" key="1">
    <source>
        <dbReference type="Pfam" id="PF24458"/>
    </source>
</evidence>
<dbReference type="Proteomes" id="UP001596447">
    <property type="component" value="Unassembled WGS sequence"/>
</dbReference>
<feature type="domain" description="DUF7573" evidence="1">
    <location>
        <begin position="8"/>
        <end position="46"/>
    </location>
</feature>
<dbReference type="Pfam" id="PF24458">
    <property type="entry name" value="DUF7573"/>
    <property type="match status" value="1"/>
</dbReference>
<protein>
    <recommendedName>
        <fullName evidence="1">DUF7573 domain-containing protein</fullName>
    </recommendedName>
</protein>
<reference evidence="2 3" key="1">
    <citation type="journal article" date="2019" name="Int. J. Syst. Evol. Microbiol.">
        <title>The Global Catalogue of Microorganisms (GCM) 10K type strain sequencing project: providing services to taxonomists for standard genome sequencing and annotation.</title>
        <authorList>
            <consortium name="The Broad Institute Genomics Platform"/>
            <consortium name="The Broad Institute Genome Sequencing Center for Infectious Disease"/>
            <person name="Wu L."/>
            <person name="Ma J."/>
        </authorList>
    </citation>
    <scope>NUCLEOTIDE SEQUENCE [LARGE SCALE GENOMIC DNA]</scope>
    <source>
        <strain evidence="2 3">XZGYJ-43</strain>
    </source>
</reference>
<name>A0ABD5Z6Q7_9EURY</name>
<dbReference type="AlphaFoldDB" id="A0ABD5Z6Q7"/>
<dbReference type="EMBL" id="JBHTAR010000011">
    <property type="protein sequence ID" value="MFC7200851.1"/>
    <property type="molecule type" value="Genomic_DNA"/>
</dbReference>
<dbReference type="RefSeq" id="WP_279527616.1">
    <property type="nucleotide sequence ID" value="NZ_CP122312.1"/>
</dbReference>
<proteinExistence type="predicted"/>
<gene>
    <name evidence="2" type="ORF">ACFQJ9_15790</name>
</gene>
<sequence length="50" mass="5520">MSDDTEPAETTHAFDADGSECEACGATVERRWRQDGDLVCPDCKRWTVTG</sequence>
<evidence type="ECO:0000313" key="3">
    <source>
        <dbReference type="Proteomes" id="UP001596447"/>
    </source>
</evidence>
<organism evidence="2 3">
    <name type="scientific">Halospeciosus flavus</name>
    <dbReference type="NCBI Taxonomy" id="3032283"/>
    <lineage>
        <taxon>Archaea</taxon>
        <taxon>Methanobacteriati</taxon>
        <taxon>Methanobacteriota</taxon>
        <taxon>Stenosarchaea group</taxon>
        <taxon>Halobacteria</taxon>
        <taxon>Halobacteriales</taxon>
        <taxon>Halobacteriaceae</taxon>
        <taxon>Halospeciosus</taxon>
    </lineage>
</organism>
<dbReference type="InterPro" id="IPR055995">
    <property type="entry name" value="DUF7573"/>
</dbReference>
<comment type="caution">
    <text evidence="2">The sequence shown here is derived from an EMBL/GenBank/DDBJ whole genome shotgun (WGS) entry which is preliminary data.</text>
</comment>
<keyword evidence="3" id="KW-1185">Reference proteome</keyword>